<name>A0A449BC93_HAPAX</name>
<proteinExistence type="predicted"/>
<organism evidence="4 5">
    <name type="scientific">Haploplasma axanthum</name>
    <name type="common">Acholeplasma axanthum</name>
    <dbReference type="NCBI Taxonomy" id="29552"/>
    <lineage>
        <taxon>Bacteria</taxon>
        <taxon>Bacillati</taxon>
        <taxon>Mycoplasmatota</taxon>
        <taxon>Mollicutes</taxon>
        <taxon>Acholeplasmatales</taxon>
        <taxon>Acholeplasmataceae</taxon>
        <taxon>Haploplasma</taxon>
    </lineage>
</organism>
<evidence type="ECO:0000256" key="1">
    <source>
        <dbReference type="SAM" id="Coils"/>
    </source>
</evidence>
<sequence>MTLIKYGYELDTAFDWSFPIRLHSLKPTVLSLYINHRKAGFIMILVGIDVASIKHDIVITNHLGEVFNKHFTIENSRLGYKKLLSEISLAKEFFKDSNVRIGLESTGHYSRNILHFLILEGYNVMFINPLLTNMDRKASSVRKTKTDSIDAKAICMFLIRNQNDFKPYTLLSYHIDELKILVRQRKSLKKQLNKTSNQLKAYIDQAFPEYHKIFKNTLSNASLTLLESYASLSELKRVRTNTLTELLKKSSKGRHGLTKAEVIKEFVKASIGIDSESLSLSIKQSVQTIKSIELQVSQINDLLEHHLNQSKTTLLTIPGIGIQTGAIILAEIGDINRFKSDDALLAFAGLDPSVYQSGKYEGSFKISKRGSSILRWAIFQAAKITVMHDPIFNAYFLKKKSQGKHYLTIIGHVTKKLLRVIRSILKNNSVYTVSH</sequence>
<dbReference type="RefSeq" id="WP_129747440.1">
    <property type="nucleotide sequence ID" value="NZ_LR215048.1"/>
</dbReference>
<dbReference type="NCBIfam" id="NF033542">
    <property type="entry name" value="transpos_IS110"/>
    <property type="match status" value="1"/>
</dbReference>
<dbReference type="GO" id="GO:0003677">
    <property type="term" value="F:DNA binding"/>
    <property type="evidence" value="ECO:0007669"/>
    <property type="project" value="InterPro"/>
</dbReference>
<evidence type="ECO:0000259" key="3">
    <source>
        <dbReference type="Pfam" id="PF02371"/>
    </source>
</evidence>
<dbReference type="InterPro" id="IPR003346">
    <property type="entry name" value="Transposase_20"/>
</dbReference>
<dbReference type="Pfam" id="PF01548">
    <property type="entry name" value="DEDD_Tnp_IS110"/>
    <property type="match status" value="1"/>
</dbReference>
<protein>
    <submittedName>
        <fullName evidence="4">Transposase IS116/IS110/IS902 family</fullName>
    </submittedName>
</protein>
<evidence type="ECO:0000259" key="2">
    <source>
        <dbReference type="Pfam" id="PF01548"/>
    </source>
</evidence>
<feature type="domain" description="Transposase IS110-like N-terminal" evidence="2">
    <location>
        <begin position="46"/>
        <end position="208"/>
    </location>
</feature>
<evidence type="ECO:0000313" key="4">
    <source>
        <dbReference type="EMBL" id="VEU80063.1"/>
    </source>
</evidence>
<reference evidence="4 5" key="1">
    <citation type="submission" date="2019-01" db="EMBL/GenBank/DDBJ databases">
        <authorList>
            <consortium name="Pathogen Informatics"/>
        </authorList>
    </citation>
    <scope>NUCLEOTIDE SEQUENCE [LARGE SCALE GENOMIC DNA]</scope>
    <source>
        <strain evidence="4 5">NCTC10138</strain>
    </source>
</reference>
<dbReference type="GO" id="GO:0006313">
    <property type="term" value="P:DNA transposition"/>
    <property type="evidence" value="ECO:0007669"/>
    <property type="project" value="InterPro"/>
</dbReference>
<dbReference type="InterPro" id="IPR047650">
    <property type="entry name" value="Transpos_IS110"/>
</dbReference>
<dbReference type="PANTHER" id="PTHR33055:SF15">
    <property type="entry name" value="TRANSPOSASE-RELATED"/>
    <property type="match status" value="1"/>
</dbReference>
<dbReference type="Pfam" id="PF02371">
    <property type="entry name" value="Transposase_20"/>
    <property type="match status" value="1"/>
</dbReference>
<dbReference type="OrthoDB" id="384852at2"/>
<dbReference type="KEGG" id="aaxa:NCTC10138_00419"/>
<feature type="domain" description="Transposase IS116/IS110/IS902 C-terminal" evidence="3">
    <location>
        <begin position="313"/>
        <end position="396"/>
    </location>
</feature>
<dbReference type="InterPro" id="IPR002525">
    <property type="entry name" value="Transp_IS110-like_N"/>
</dbReference>
<keyword evidence="1" id="KW-0175">Coiled coil</keyword>
<gene>
    <name evidence="4" type="ORF">NCTC10138_00419</name>
</gene>
<dbReference type="AlphaFoldDB" id="A0A449BC93"/>
<evidence type="ECO:0000313" key="5">
    <source>
        <dbReference type="Proteomes" id="UP000289841"/>
    </source>
</evidence>
<keyword evidence="5" id="KW-1185">Reference proteome</keyword>
<accession>A0A449BC93</accession>
<dbReference type="Proteomes" id="UP000289841">
    <property type="component" value="Chromosome"/>
</dbReference>
<dbReference type="PANTHER" id="PTHR33055">
    <property type="entry name" value="TRANSPOSASE FOR INSERTION SEQUENCE ELEMENT IS1111A"/>
    <property type="match status" value="1"/>
</dbReference>
<feature type="coiled-coil region" evidence="1">
    <location>
        <begin position="178"/>
        <end position="205"/>
    </location>
</feature>
<dbReference type="EMBL" id="LR215048">
    <property type="protein sequence ID" value="VEU80063.1"/>
    <property type="molecule type" value="Genomic_DNA"/>
</dbReference>
<dbReference type="GO" id="GO:0004803">
    <property type="term" value="F:transposase activity"/>
    <property type="evidence" value="ECO:0007669"/>
    <property type="project" value="InterPro"/>
</dbReference>